<evidence type="ECO:0000256" key="1">
    <source>
        <dbReference type="ARBA" id="ARBA00009477"/>
    </source>
</evidence>
<dbReference type="SUPFAM" id="SSF111369">
    <property type="entry name" value="HlyD-like secretion proteins"/>
    <property type="match status" value="1"/>
</dbReference>
<comment type="similarity">
    <text evidence="1">Belongs to the membrane fusion protein (MFP) (TC 8.A.1) family.</text>
</comment>
<dbReference type="Proteomes" id="UP000461948">
    <property type="component" value="Unassembled WGS sequence"/>
</dbReference>
<feature type="chain" id="PRO_5030636427" evidence="2">
    <location>
        <begin position="20"/>
        <end position="139"/>
    </location>
</feature>
<evidence type="ECO:0000313" key="4">
    <source>
        <dbReference type="EMBL" id="MSE17790.1"/>
    </source>
</evidence>
<feature type="domain" description="Multidrug resistance protein MdtA-like barrel-sandwich hybrid" evidence="3">
    <location>
        <begin position="63"/>
        <end position="99"/>
    </location>
</feature>
<dbReference type="Gene3D" id="2.40.50.100">
    <property type="match status" value="1"/>
</dbReference>
<dbReference type="PANTHER" id="PTHR30469:SF18">
    <property type="entry name" value="RESISTANCE-NODULATION-CELL DIVISION (RND) EFFLUX MEMBRANE FUSION PROTEIN-RELATED"/>
    <property type="match status" value="1"/>
</dbReference>
<evidence type="ECO:0000313" key="5">
    <source>
        <dbReference type="Proteomes" id="UP000461948"/>
    </source>
</evidence>
<dbReference type="AlphaFoldDB" id="A0A7X2SXK4"/>
<feature type="non-terminal residue" evidence="4">
    <location>
        <position position="139"/>
    </location>
</feature>
<gene>
    <name evidence="4" type="ORF">GKC49_22605</name>
</gene>
<dbReference type="PANTHER" id="PTHR30469">
    <property type="entry name" value="MULTIDRUG RESISTANCE PROTEIN MDTA"/>
    <property type="match status" value="1"/>
</dbReference>
<dbReference type="GO" id="GO:1990281">
    <property type="term" value="C:efflux pump complex"/>
    <property type="evidence" value="ECO:0007669"/>
    <property type="project" value="TreeGrafter"/>
</dbReference>
<comment type="caution">
    <text evidence="4">The sequence shown here is derived from an EMBL/GenBank/DDBJ whole genome shotgun (WGS) entry which is preliminary data.</text>
</comment>
<dbReference type="EMBL" id="WKLC01001374">
    <property type="protein sequence ID" value="MSE17790.1"/>
    <property type="molecule type" value="Genomic_DNA"/>
</dbReference>
<keyword evidence="2" id="KW-0732">Signal</keyword>
<accession>A0A7X2SXK4</accession>
<dbReference type="Pfam" id="PF25917">
    <property type="entry name" value="BSH_RND"/>
    <property type="match status" value="1"/>
</dbReference>
<dbReference type="InterPro" id="IPR058625">
    <property type="entry name" value="MdtA-like_BSH"/>
</dbReference>
<reference evidence="4 5" key="1">
    <citation type="submission" date="2019-11" db="EMBL/GenBank/DDBJ databases">
        <title>Draft Genome Sequence of Plant Growth-Promoting Rhizosphere-Associated Bacteria.</title>
        <authorList>
            <person name="Vasilyev I.Y."/>
            <person name="Radchenko V."/>
            <person name="Ilnitskaya E.V."/>
        </authorList>
    </citation>
    <scope>NUCLEOTIDE SEQUENCE [LARGE SCALE GENOMIC DNA]</scope>
    <source>
        <strain evidence="4 5">VRA_MhP_f</strain>
    </source>
</reference>
<dbReference type="PROSITE" id="PS51257">
    <property type="entry name" value="PROKAR_LIPOPROTEIN"/>
    <property type="match status" value="1"/>
</dbReference>
<proteinExistence type="inferred from homology"/>
<sequence>MLRFNPAILVVCLLPLALAGCRDNSPKDDPRTQPPLVRVTKVISATDGSRAFSGVVVARVQSDLGFRVSGKILERLVDSGQRVKRGQPLMRLDPADLRLQAQAQQQAVAAAQARVRQASADQARYRTLVATGAVSASAY</sequence>
<organism evidence="4 5">
    <name type="scientific">Enterobacter agglomerans</name>
    <name type="common">Erwinia herbicola</name>
    <name type="synonym">Pantoea agglomerans</name>
    <dbReference type="NCBI Taxonomy" id="549"/>
    <lineage>
        <taxon>Bacteria</taxon>
        <taxon>Pseudomonadati</taxon>
        <taxon>Pseudomonadota</taxon>
        <taxon>Gammaproteobacteria</taxon>
        <taxon>Enterobacterales</taxon>
        <taxon>Erwiniaceae</taxon>
        <taxon>Pantoea</taxon>
        <taxon>Pantoea agglomerans group</taxon>
    </lineage>
</organism>
<dbReference type="Gene3D" id="1.10.287.470">
    <property type="entry name" value="Helix hairpin bin"/>
    <property type="match status" value="1"/>
</dbReference>
<protein>
    <submittedName>
        <fullName evidence="4">Biotin/lipoyl-binding protein</fullName>
    </submittedName>
</protein>
<name>A0A7X2SXK4_ENTAG</name>
<dbReference type="GO" id="GO:0015562">
    <property type="term" value="F:efflux transmembrane transporter activity"/>
    <property type="evidence" value="ECO:0007669"/>
    <property type="project" value="TreeGrafter"/>
</dbReference>
<evidence type="ECO:0000259" key="3">
    <source>
        <dbReference type="Pfam" id="PF25917"/>
    </source>
</evidence>
<feature type="signal peptide" evidence="2">
    <location>
        <begin position="1"/>
        <end position="19"/>
    </location>
</feature>
<evidence type="ECO:0000256" key="2">
    <source>
        <dbReference type="SAM" id="SignalP"/>
    </source>
</evidence>